<reference evidence="3" key="1">
    <citation type="submission" date="2015-07" db="EMBL/GenBank/DDBJ databases">
        <title>Lactobacillus ginsenosidimutans/EMML 3141/ whole genome sequencing.</title>
        <authorList>
            <person name="Kim M.K."/>
            <person name="Im W.-T."/>
            <person name="Srinivasan S."/>
            <person name="Lee J.-J."/>
        </authorList>
    </citation>
    <scope>NUCLEOTIDE SEQUENCE [LARGE SCALE GENOMIC DNA]</scope>
    <source>
        <strain evidence="3">EMML 3041</strain>
    </source>
</reference>
<evidence type="ECO:0000313" key="3">
    <source>
        <dbReference type="Proteomes" id="UP000036106"/>
    </source>
</evidence>
<dbReference type="Proteomes" id="UP000036106">
    <property type="component" value="Chromosome"/>
</dbReference>
<protein>
    <recommendedName>
        <fullName evidence="4">DUF3784 domain-containing protein</fullName>
    </recommendedName>
</protein>
<keyword evidence="1" id="KW-0812">Transmembrane</keyword>
<keyword evidence="1" id="KW-0472">Membrane</keyword>
<proteinExistence type="predicted"/>
<keyword evidence="3" id="KW-1185">Reference proteome</keyword>
<dbReference type="EMBL" id="CP012034">
    <property type="protein sequence ID" value="AKP66391.1"/>
    <property type="molecule type" value="Genomic_DNA"/>
</dbReference>
<evidence type="ECO:0000256" key="1">
    <source>
        <dbReference type="SAM" id="Phobius"/>
    </source>
</evidence>
<organism evidence="2 3">
    <name type="scientific">Companilactobacillus ginsenosidimutans</name>
    <dbReference type="NCBI Taxonomy" id="1007676"/>
    <lineage>
        <taxon>Bacteria</taxon>
        <taxon>Bacillati</taxon>
        <taxon>Bacillota</taxon>
        <taxon>Bacilli</taxon>
        <taxon>Lactobacillales</taxon>
        <taxon>Lactobacillaceae</taxon>
        <taxon>Companilactobacillus</taxon>
    </lineage>
</organism>
<dbReference type="STRING" id="1007676.ABM34_01725"/>
<feature type="transmembrane region" description="Helical" evidence="1">
    <location>
        <begin position="71"/>
        <end position="89"/>
    </location>
</feature>
<feature type="transmembrane region" description="Helical" evidence="1">
    <location>
        <begin position="6"/>
        <end position="25"/>
    </location>
</feature>
<dbReference type="RefSeq" id="WP_048702695.1">
    <property type="nucleotide sequence ID" value="NZ_CP012034.1"/>
</dbReference>
<gene>
    <name evidence="2" type="ORF">ABM34_01725</name>
</gene>
<feature type="transmembrane region" description="Helical" evidence="1">
    <location>
        <begin position="46"/>
        <end position="65"/>
    </location>
</feature>
<evidence type="ECO:0000313" key="2">
    <source>
        <dbReference type="EMBL" id="AKP66391.1"/>
    </source>
</evidence>
<sequence>MIIQILMVVFIMFLLALAYNLWTHLNKKFLIYSPANNVRLQNAMKFTAILLVIISIIGLIILIFANKQANFITLVLGSITAAGFSIYLGNIRG</sequence>
<evidence type="ECO:0008006" key="4">
    <source>
        <dbReference type="Google" id="ProtNLM"/>
    </source>
</evidence>
<dbReference type="PATRIC" id="fig|1007676.4.peg.361"/>
<keyword evidence="1" id="KW-1133">Transmembrane helix</keyword>
<name>A0A0H4QHB2_9LACO</name>
<accession>A0A0H4QHB2</accession>
<dbReference type="KEGG" id="lgn:ABM34_01725"/>
<dbReference type="AlphaFoldDB" id="A0A0H4QHB2"/>
<dbReference type="OrthoDB" id="2327871at2"/>